<dbReference type="OrthoDB" id="525520at2759"/>
<evidence type="ECO:0000313" key="6">
    <source>
        <dbReference type="Proteomes" id="UP000274922"/>
    </source>
</evidence>
<dbReference type="EMBL" id="ML014286">
    <property type="protein sequence ID" value="RKO99423.1"/>
    <property type="molecule type" value="Genomic_DNA"/>
</dbReference>
<gene>
    <name evidence="5" type="ORF">CXG81DRAFT_2187</name>
</gene>
<keyword evidence="3 4" id="KW-0687">Ribonucleoprotein</keyword>
<reference evidence="6" key="1">
    <citation type="journal article" date="2018" name="Nat. Microbiol.">
        <title>Leveraging single-cell genomics to expand the fungal tree of life.</title>
        <authorList>
            <person name="Ahrendt S.R."/>
            <person name="Quandt C.A."/>
            <person name="Ciobanu D."/>
            <person name="Clum A."/>
            <person name="Salamov A."/>
            <person name="Andreopoulos B."/>
            <person name="Cheng J.F."/>
            <person name="Woyke T."/>
            <person name="Pelin A."/>
            <person name="Henrissat B."/>
            <person name="Reynolds N.K."/>
            <person name="Benny G.L."/>
            <person name="Smith M.E."/>
            <person name="James T.Y."/>
            <person name="Grigoriev I.V."/>
        </authorList>
    </citation>
    <scope>NUCLEOTIDE SEQUENCE [LARGE SCALE GENOMIC DNA]</scope>
    <source>
        <strain evidence="6">ATCC 52028</strain>
    </source>
</reference>
<evidence type="ECO:0000313" key="5">
    <source>
        <dbReference type="EMBL" id="RKO99423.1"/>
    </source>
</evidence>
<dbReference type="PIRSF" id="PIRSF002134">
    <property type="entry name" value="Ribosomal_S13"/>
    <property type="match status" value="1"/>
</dbReference>
<keyword evidence="2 4" id="KW-0689">Ribosomal protein</keyword>
<evidence type="ECO:0000256" key="4">
    <source>
        <dbReference type="RuleBase" id="RU003830"/>
    </source>
</evidence>
<proteinExistence type="inferred from homology"/>
<dbReference type="Proteomes" id="UP000274922">
    <property type="component" value="Unassembled WGS sequence"/>
</dbReference>
<dbReference type="GO" id="GO:0006412">
    <property type="term" value="P:translation"/>
    <property type="evidence" value="ECO:0007669"/>
    <property type="project" value="InterPro"/>
</dbReference>
<dbReference type="GO" id="GO:0015935">
    <property type="term" value="C:small ribosomal subunit"/>
    <property type="evidence" value="ECO:0007669"/>
    <property type="project" value="TreeGrafter"/>
</dbReference>
<dbReference type="Pfam" id="PF00416">
    <property type="entry name" value="Ribosomal_S13"/>
    <property type="match status" value="1"/>
</dbReference>
<accession>A0A4P9X335</accession>
<dbReference type="GO" id="GO:0003723">
    <property type="term" value="F:RNA binding"/>
    <property type="evidence" value="ECO:0007669"/>
    <property type="project" value="InterPro"/>
</dbReference>
<sequence>MVYLLGVSLPDKKPAHIALQSVFGVGPANAERICNALYIHKHCRLGDLSENKLTKVAGLLSKMTIEAELRREVKGNVERLVRIGTYRGARHAAHLPLTGRTQTNGQTAKRLNGRGLRKFST</sequence>
<evidence type="ECO:0008006" key="7">
    <source>
        <dbReference type="Google" id="ProtNLM"/>
    </source>
</evidence>
<keyword evidence="6" id="KW-1185">Reference proteome</keyword>
<dbReference type="InterPro" id="IPR027437">
    <property type="entry name" value="Rbsml_uS13_C"/>
</dbReference>
<dbReference type="Gene3D" id="4.10.910.10">
    <property type="entry name" value="30s ribosomal protein s13, domain 2"/>
    <property type="match status" value="1"/>
</dbReference>
<dbReference type="PANTHER" id="PTHR10871">
    <property type="entry name" value="30S RIBOSOMAL PROTEIN S13/40S RIBOSOMAL PROTEIN S18"/>
    <property type="match status" value="1"/>
</dbReference>
<dbReference type="PANTHER" id="PTHR10871:SF1">
    <property type="entry name" value="SMALL RIBOSOMAL SUBUNIT PROTEIN US13M"/>
    <property type="match status" value="1"/>
</dbReference>
<comment type="similarity">
    <text evidence="1 4">Belongs to the universal ribosomal protein uS13 family.</text>
</comment>
<dbReference type="Gene3D" id="1.10.8.50">
    <property type="match status" value="1"/>
</dbReference>
<organism evidence="5 6">
    <name type="scientific">Caulochytrium protostelioides</name>
    <dbReference type="NCBI Taxonomy" id="1555241"/>
    <lineage>
        <taxon>Eukaryota</taxon>
        <taxon>Fungi</taxon>
        <taxon>Fungi incertae sedis</taxon>
        <taxon>Chytridiomycota</taxon>
        <taxon>Chytridiomycota incertae sedis</taxon>
        <taxon>Chytridiomycetes</taxon>
        <taxon>Caulochytriales</taxon>
        <taxon>Caulochytriaceae</taxon>
        <taxon>Caulochytrium</taxon>
    </lineage>
</organism>
<protein>
    <recommendedName>
        <fullName evidence="7">Ribosomal protein S13</fullName>
    </recommendedName>
</protein>
<dbReference type="FunFam" id="1.10.8.50:FF:000001">
    <property type="entry name" value="30S ribosomal protein S13"/>
    <property type="match status" value="1"/>
</dbReference>
<dbReference type="InterPro" id="IPR010979">
    <property type="entry name" value="Ribosomal_uS13-like_H2TH"/>
</dbReference>
<dbReference type="GO" id="GO:0003735">
    <property type="term" value="F:structural constituent of ribosome"/>
    <property type="evidence" value="ECO:0007669"/>
    <property type="project" value="InterPro"/>
</dbReference>
<name>A0A4P9X335_9FUNG</name>
<evidence type="ECO:0000256" key="1">
    <source>
        <dbReference type="ARBA" id="ARBA00008080"/>
    </source>
</evidence>
<dbReference type="SUPFAM" id="SSF46946">
    <property type="entry name" value="S13-like H2TH domain"/>
    <property type="match status" value="1"/>
</dbReference>
<dbReference type="STRING" id="1555241.A0A4P9X335"/>
<evidence type="ECO:0000256" key="2">
    <source>
        <dbReference type="ARBA" id="ARBA00022980"/>
    </source>
</evidence>
<dbReference type="AlphaFoldDB" id="A0A4P9X335"/>
<dbReference type="PROSITE" id="PS50159">
    <property type="entry name" value="RIBOSOMAL_S13_2"/>
    <property type="match status" value="1"/>
</dbReference>
<dbReference type="GO" id="GO:0005739">
    <property type="term" value="C:mitochondrion"/>
    <property type="evidence" value="ECO:0007669"/>
    <property type="project" value="TreeGrafter"/>
</dbReference>
<dbReference type="InterPro" id="IPR001892">
    <property type="entry name" value="Ribosomal_uS13"/>
</dbReference>
<feature type="non-terminal residue" evidence="5">
    <location>
        <position position="121"/>
    </location>
</feature>
<evidence type="ECO:0000256" key="3">
    <source>
        <dbReference type="ARBA" id="ARBA00023274"/>
    </source>
</evidence>